<dbReference type="InterPro" id="IPR036634">
    <property type="entry name" value="PRD_sf"/>
</dbReference>
<dbReference type="InterPro" id="IPR011608">
    <property type="entry name" value="PRD"/>
</dbReference>
<evidence type="ECO:0000256" key="3">
    <source>
        <dbReference type="ARBA" id="ARBA00023015"/>
    </source>
</evidence>
<dbReference type="PROSITE" id="PS51094">
    <property type="entry name" value="PTS_EIIA_TYPE_2"/>
    <property type="match status" value="1"/>
</dbReference>
<evidence type="ECO:0000256" key="2">
    <source>
        <dbReference type="ARBA" id="ARBA00022737"/>
    </source>
</evidence>
<evidence type="ECO:0000256" key="1">
    <source>
        <dbReference type="ARBA" id="ARBA00022679"/>
    </source>
</evidence>
<dbReference type="InterPro" id="IPR036095">
    <property type="entry name" value="PTS_EIIB-like_sf"/>
</dbReference>
<dbReference type="PROSITE" id="PS51099">
    <property type="entry name" value="PTS_EIIB_TYPE_2"/>
    <property type="match status" value="1"/>
</dbReference>
<dbReference type="Pfam" id="PF00874">
    <property type="entry name" value="PRD"/>
    <property type="match status" value="1"/>
</dbReference>
<dbReference type="Pfam" id="PF00359">
    <property type="entry name" value="PTS_EIIA_2"/>
    <property type="match status" value="1"/>
</dbReference>
<dbReference type="InterPro" id="IPR013011">
    <property type="entry name" value="PTS_EIIB_2"/>
</dbReference>
<evidence type="ECO:0000313" key="8">
    <source>
        <dbReference type="EMBL" id="UJF31717.1"/>
    </source>
</evidence>
<dbReference type="Gene3D" id="3.40.50.2300">
    <property type="match status" value="1"/>
</dbReference>
<evidence type="ECO:0000259" key="7">
    <source>
        <dbReference type="PROSITE" id="PS51372"/>
    </source>
</evidence>
<dbReference type="Gene3D" id="1.10.10.10">
    <property type="entry name" value="Winged helix-like DNA-binding domain superfamily/Winged helix DNA-binding domain"/>
    <property type="match status" value="1"/>
</dbReference>
<dbReference type="Gene3D" id="3.40.930.10">
    <property type="entry name" value="Mannitol-specific EII, Chain A"/>
    <property type="match status" value="1"/>
</dbReference>
<dbReference type="Gene3D" id="1.10.1790.10">
    <property type="entry name" value="PRD domain"/>
    <property type="match status" value="1"/>
</dbReference>
<dbReference type="RefSeq" id="WP_235118062.1">
    <property type="nucleotide sequence ID" value="NZ_CP090978.1"/>
</dbReference>
<organism evidence="8 9">
    <name type="scientific">Paenibacillus hexagrammi</name>
    <dbReference type="NCBI Taxonomy" id="2908839"/>
    <lineage>
        <taxon>Bacteria</taxon>
        <taxon>Bacillati</taxon>
        <taxon>Bacillota</taxon>
        <taxon>Bacilli</taxon>
        <taxon>Bacillales</taxon>
        <taxon>Paenibacillaceae</taxon>
        <taxon>Paenibacillus</taxon>
    </lineage>
</organism>
<dbReference type="SUPFAM" id="SSF52794">
    <property type="entry name" value="PTS system IIB component-like"/>
    <property type="match status" value="1"/>
</dbReference>
<gene>
    <name evidence="8" type="ORF">L0M14_18270</name>
</gene>
<dbReference type="InterPro" id="IPR013196">
    <property type="entry name" value="HTH_11"/>
</dbReference>
<evidence type="ECO:0000259" key="6">
    <source>
        <dbReference type="PROSITE" id="PS51099"/>
    </source>
</evidence>
<dbReference type="SUPFAM" id="SSF55804">
    <property type="entry name" value="Phoshotransferase/anion transport protein"/>
    <property type="match status" value="1"/>
</dbReference>
<dbReference type="PANTHER" id="PTHR30185">
    <property type="entry name" value="CRYPTIC BETA-GLUCOSIDE BGL OPERON ANTITERMINATOR"/>
    <property type="match status" value="1"/>
</dbReference>
<dbReference type="PANTHER" id="PTHR30185:SF18">
    <property type="entry name" value="TRANSCRIPTIONAL REGULATOR MTLR"/>
    <property type="match status" value="1"/>
</dbReference>
<keyword evidence="9" id="KW-1185">Reference proteome</keyword>
<dbReference type="EMBL" id="CP090978">
    <property type="protein sequence ID" value="UJF31717.1"/>
    <property type="molecule type" value="Genomic_DNA"/>
</dbReference>
<keyword evidence="4" id="KW-0804">Transcription</keyword>
<dbReference type="Pfam" id="PF08279">
    <property type="entry name" value="HTH_11"/>
    <property type="match status" value="1"/>
</dbReference>
<dbReference type="InterPro" id="IPR002178">
    <property type="entry name" value="PTS_EIIA_type-2_dom"/>
</dbReference>
<keyword evidence="2" id="KW-0677">Repeat</keyword>
<name>A0ABY3SCI5_9BACL</name>
<dbReference type="InterPro" id="IPR036388">
    <property type="entry name" value="WH-like_DNA-bd_sf"/>
</dbReference>
<evidence type="ECO:0000313" key="9">
    <source>
        <dbReference type="Proteomes" id="UP001649230"/>
    </source>
</evidence>
<proteinExistence type="predicted"/>
<dbReference type="CDD" id="cd05568">
    <property type="entry name" value="PTS_IIB_bgl_like"/>
    <property type="match status" value="1"/>
</dbReference>
<keyword evidence="3" id="KW-0805">Transcription regulation</keyword>
<feature type="domain" description="PRD" evidence="7">
    <location>
        <begin position="300"/>
        <end position="405"/>
    </location>
</feature>
<dbReference type="PROSITE" id="PS51372">
    <property type="entry name" value="PRD_2"/>
    <property type="match status" value="1"/>
</dbReference>
<dbReference type="Proteomes" id="UP001649230">
    <property type="component" value="Chromosome"/>
</dbReference>
<feature type="domain" description="PTS EIIB type-2" evidence="6">
    <location>
        <begin position="409"/>
        <end position="498"/>
    </location>
</feature>
<accession>A0ABY3SCI5</accession>
<dbReference type="SUPFAM" id="SSF63520">
    <property type="entry name" value="PTS-regulatory domain, PRD"/>
    <property type="match status" value="1"/>
</dbReference>
<protein>
    <submittedName>
        <fullName evidence="8">BglG family transcription antiterminator</fullName>
    </submittedName>
</protein>
<dbReference type="SUPFAM" id="SSF46785">
    <property type="entry name" value="Winged helix' DNA-binding domain"/>
    <property type="match status" value="1"/>
</dbReference>
<reference evidence="8 9" key="1">
    <citation type="journal article" date="2024" name="Int. J. Syst. Evol. Microbiol.">
        <title>Paenibacillus hexagrammi sp. nov., a novel bacterium isolated from the gut content of Hexagrammos agrammus.</title>
        <authorList>
            <person name="Jung H.K."/>
            <person name="Kim D.G."/>
            <person name="Zin H."/>
            <person name="Park J."/>
            <person name="Jung H."/>
            <person name="Kim Y.O."/>
            <person name="Kong H.J."/>
            <person name="Kim J.W."/>
            <person name="Kim Y.S."/>
        </authorList>
    </citation>
    <scope>NUCLEOTIDE SEQUENCE [LARGE SCALE GENOMIC DNA]</scope>
    <source>
        <strain evidence="8 9">YPD9-1</strain>
    </source>
</reference>
<keyword evidence="1" id="KW-0808">Transferase</keyword>
<dbReference type="InterPro" id="IPR050661">
    <property type="entry name" value="BglG_antiterminators"/>
</dbReference>
<feature type="domain" description="PTS EIIA type-2" evidence="5">
    <location>
        <begin position="530"/>
        <end position="676"/>
    </location>
</feature>
<sequence>MILSSRHRQIVNLLIKQREDITAGEIAAEINVSTRTVHRELAELEGIMAEHGLTLLKKAGKGIQLQGESDQLAAFQTLLQDETAVEHSAQERKVLILCTLLTENEPVKLFTLAHDMSVTVPTITHDLDDVEQWMAQCGLTLIRRRGYGVELAGTETNKRKLIRKLANSYLDDSDLFGKADDTSNTASHMLLELIGKVNFRYVEGALWQDEDRGLGALSESEYTELLIDVSICIARIQQGKLIEQEPNESLTLPKNNLLLQHIIEHIKRHVDVDFPSAEVEYLVELLNCRVSRAPSELLPDHEPWLIDTIGRLIARMEQIAGLQFRDDKSLSEGLLTHLGSALRRLRAGINIRNPLLSQIKRDYEPLFLMIRRAVDVTIPEIDVPDEEIGFLVMHFGASMERLKQFRRDVSAIIVCTSGIGTSKMLAVRLTKEFPQIEIIGNASWFEAARIPAQDYDLIISTVDLPIPEERYIKLSPLLSKDDADRLRSFIHNVTLNQGSERKLASASAARDPNSSVRLRRIQHYVNEIVRIVDQFKLYVLEQAFVSLDEALHALCQYPKLAGIIEEAQPVVELLLEREKQSSQVIPETGIALFHIRSQYVRSPFLTLFRFEHPLLWKEEAAEAELRQALLMLGPQELSKESLEVLSEISSYLLIPEMLQLLKEGSEQEIKQFLSQELAQFLENKK</sequence>
<evidence type="ECO:0000256" key="4">
    <source>
        <dbReference type="ARBA" id="ARBA00023163"/>
    </source>
</evidence>
<dbReference type="InterPro" id="IPR016152">
    <property type="entry name" value="PTrfase/Anion_transptr"/>
</dbReference>
<evidence type="ECO:0000259" key="5">
    <source>
        <dbReference type="PROSITE" id="PS51094"/>
    </source>
</evidence>
<dbReference type="InterPro" id="IPR036390">
    <property type="entry name" value="WH_DNA-bd_sf"/>
</dbReference>